<evidence type="ECO:0000313" key="2">
    <source>
        <dbReference type="WBParaSite" id="JU765_v2.g4223.t1"/>
    </source>
</evidence>
<sequence>MSLAELDSLIQRVNLLATDFFNNPTNSTTCNNLDESLHSVVRSTSTIDPTGRLNPLSFHVNQFLVNANELLTYPSTSIITKSKLYLILYNICQHNIRTRRYMAAELQIVGSIFRCLSQSIREQLGPQNLIDILRLIQYLTYEKCVALGSWTSELLSYVLGEITSTVETEWLPYCIAILCNLAKRSKHVCQRIKSAKNYHVVDRNVARFLKHDSRILVISCLTLIGYLNDKVRDLIYAPNHLPQTFLCVFNIIKTADTPLTRQFAIDLCKRLIISESTHLSVAPTMASSAKDLLTYKFFPSSIQELASYLVILDARTEESLRIYDLLVIICQLQQFRSAVCSSILKTKPCETRLTTPVLGILRTASLTFEDAIEPEVPLVACELLTFLLREIVESGNRLVDYVPIEGLIELIRFNVKTAVETKSELVSYQCRRITCGLKLADAIAADDDARRELFDSLTAQLCAHINESQLVSNPVLNYLSKPPGIRGQNELPEWSLHGVKIPLELFKLLSTLKDYNKAHKELYWKTLKDERLIPFIAFALQSGEGNTVLDALNLYAHCTQVQDYRAKLLSDLIASCNITKHKHERHGSESGSRSRQSVEAMDTSDDIGRDVFIPGNGTVSRPEVDNFLKLMKENSGGDAKLSHVLQAFEQKIAMMEDNEKVLRKMIDEKDKTLQESQRMWALQRSQLSTTDSVELKQLRVTIADFEKQMNEAETEKAILNEEKRQLADRLAKQEAYHERMMETLNKQVADLKKEKELLVDENKKEREIQLAIRAKFDEMTAKFDEATQAAFEKEKEVVNISRKLENSLQEIENMKSRIKSEQQTIQEKESTISMLTSELEKLKILKQTMAKMLSGN</sequence>
<protein>
    <submittedName>
        <fullName evidence="2">Protein CIP2A</fullName>
    </submittedName>
</protein>
<proteinExistence type="predicted"/>
<dbReference type="Proteomes" id="UP000887576">
    <property type="component" value="Unplaced"/>
</dbReference>
<dbReference type="WBParaSite" id="JU765_v2.g4223.t1">
    <property type="protein sequence ID" value="JU765_v2.g4223.t1"/>
    <property type="gene ID" value="JU765_v2.g4223"/>
</dbReference>
<name>A0AC34R801_9BILA</name>
<evidence type="ECO:0000313" key="1">
    <source>
        <dbReference type="Proteomes" id="UP000887576"/>
    </source>
</evidence>
<accession>A0AC34R801</accession>
<organism evidence="1 2">
    <name type="scientific">Panagrolaimus sp. JU765</name>
    <dbReference type="NCBI Taxonomy" id="591449"/>
    <lineage>
        <taxon>Eukaryota</taxon>
        <taxon>Metazoa</taxon>
        <taxon>Ecdysozoa</taxon>
        <taxon>Nematoda</taxon>
        <taxon>Chromadorea</taxon>
        <taxon>Rhabditida</taxon>
        <taxon>Tylenchina</taxon>
        <taxon>Panagrolaimomorpha</taxon>
        <taxon>Panagrolaimoidea</taxon>
        <taxon>Panagrolaimidae</taxon>
        <taxon>Panagrolaimus</taxon>
    </lineage>
</organism>
<reference evidence="2" key="1">
    <citation type="submission" date="2022-11" db="UniProtKB">
        <authorList>
            <consortium name="WormBaseParasite"/>
        </authorList>
    </citation>
    <scope>IDENTIFICATION</scope>
</reference>